<evidence type="ECO:0000313" key="4">
    <source>
        <dbReference type="EMBL" id="MDC7694376.1"/>
    </source>
</evidence>
<gene>
    <name evidence="4" type="ORF">PQU94_08785</name>
</gene>
<dbReference type="InterPro" id="IPR004569">
    <property type="entry name" value="PyrdxlP_synth_PdxJ"/>
</dbReference>
<comment type="caution">
    <text evidence="4">The sequence shown here is derived from an EMBL/GenBank/DDBJ whole genome shotgun (WGS) entry which is preliminary data.</text>
</comment>
<name>A0ABT5IFY8_9CAUL</name>
<dbReference type="GO" id="GO:0033856">
    <property type="term" value="F:pyridoxine 5'-phosphate synthase activity"/>
    <property type="evidence" value="ECO:0007669"/>
    <property type="project" value="UniProtKB-EC"/>
</dbReference>
<dbReference type="SUPFAM" id="SSF63892">
    <property type="entry name" value="Pyridoxine 5'-phosphate synthase"/>
    <property type="match status" value="1"/>
</dbReference>
<keyword evidence="5" id="KW-1185">Reference proteome</keyword>
<dbReference type="PANTHER" id="PTHR30456:SF0">
    <property type="entry name" value="PYRIDOXINE 5'-PHOSPHATE SYNTHASE"/>
    <property type="match status" value="1"/>
</dbReference>
<dbReference type="EC" id="2.6.99.2" evidence="4"/>
<dbReference type="EMBL" id="JAQQKW010000004">
    <property type="protein sequence ID" value="MDC7694376.1"/>
    <property type="molecule type" value="Genomic_DNA"/>
</dbReference>
<reference evidence="4 5" key="1">
    <citation type="submission" date="2023-01" db="EMBL/GenBank/DDBJ databases">
        <title>Novel species of the genus Asticcacaulis isolated from rivers.</title>
        <authorList>
            <person name="Lu H."/>
        </authorList>
    </citation>
    <scope>NUCLEOTIDE SEQUENCE [LARGE SCALE GENOMIC DNA]</scope>
    <source>
        <strain evidence="4 5">DXS10W</strain>
    </source>
</reference>
<dbReference type="Pfam" id="PF03740">
    <property type="entry name" value="PdxJ"/>
    <property type="match status" value="1"/>
</dbReference>
<keyword evidence="3" id="KW-0664">Pyridoxine biosynthesis</keyword>
<proteinExistence type="predicted"/>
<dbReference type="InterPro" id="IPR013785">
    <property type="entry name" value="Aldolase_TIM"/>
</dbReference>
<dbReference type="Gene3D" id="3.20.20.70">
    <property type="entry name" value="Aldolase class I"/>
    <property type="match status" value="1"/>
</dbReference>
<evidence type="ECO:0000313" key="5">
    <source>
        <dbReference type="Proteomes" id="UP001216595"/>
    </source>
</evidence>
<dbReference type="InterPro" id="IPR036130">
    <property type="entry name" value="Pyridoxine-5'_phos_synth"/>
</dbReference>
<protein>
    <submittedName>
        <fullName evidence="4">Pyridoxine 5'-phosphate synthase</fullName>
        <ecNumber evidence="4">2.6.99.2</ecNumber>
    </submittedName>
</protein>
<dbReference type="PANTHER" id="PTHR30456">
    <property type="entry name" value="PYRIDOXINE 5'-PHOSPHATE SYNTHASE"/>
    <property type="match status" value="1"/>
</dbReference>
<organism evidence="4 5">
    <name type="scientific">Asticcacaulis currens</name>
    <dbReference type="NCBI Taxonomy" id="2984210"/>
    <lineage>
        <taxon>Bacteria</taxon>
        <taxon>Pseudomonadati</taxon>
        <taxon>Pseudomonadota</taxon>
        <taxon>Alphaproteobacteria</taxon>
        <taxon>Caulobacterales</taxon>
        <taxon>Caulobacteraceae</taxon>
        <taxon>Asticcacaulis</taxon>
    </lineage>
</organism>
<keyword evidence="2 4" id="KW-0808">Transferase</keyword>
<evidence type="ECO:0000256" key="1">
    <source>
        <dbReference type="ARBA" id="ARBA00022490"/>
    </source>
</evidence>
<accession>A0ABT5IFY8</accession>
<evidence type="ECO:0000256" key="3">
    <source>
        <dbReference type="ARBA" id="ARBA00023096"/>
    </source>
</evidence>
<evidence type="ECO:0000256" key="2">
    <source>
        <dbReference type="ARBA" id="ARBA00022679"/>
    </source>
</evidence>
<dbReference type="Proteomes" id="UP001216595">
    <property type="component" value="Unassembled WGS sequence"/>
</dbReference>
<dbReference type="RefSeq" id="WP_272741087.1">
    <property type="nucleotide sequence ID" value="NZ_JAQQKW010000004.1"/>
</dbReference>
<keyword evidence="1" id="KW-0963">Cytoplasm</keyword>
<sequence>MLGHRPGPRLAVSLESAALLPGLGIGETVDLSRLAERVVEGGADGVMIHLTSDHGLIEDADLERVAAVCRAHQSAFNLRITTAHDHVERARRLKADRVYLGREARVAQWTGTSLFLKSHIGHIQKVQKALKDTEIALFVTLDPTLEAAEQALKYGLFAIELDMTHLSACLHSGDIDRAFDALSQVLSLGRYLNRHGVEVHLGGGLRPADLPVLARARGFRQINIGRRFLPEALCDGLSPAVNRLHQHMVQAGTGPDALAERRRRFRAQVDALGETRLRPLLRVFCDMELSRLEDPQLYAAERLLTLPPAYLDHLVFDAALPASFAGIALLKHLRASWLANRSATPVRRAG</sequence>